<evidence type="ECO:0000313" key="2">
    <source>
        <dbReference type="EMBL" id="KPD20254.1"/>
    </source>
</evidence>
<dbReference type="Pfam" id="PF09607">
    <property type="entry name" value="BrkDBD"/>
    <property type="match status" value="1"/>
</dbReference>
<evidence type="ECO:0000259" key="1">
    <source>
        <dbReference type="Pfam" id="PF09607"/>
    </source>
</evidence>
<accession>A0A837NCJ5</accession>
<proteinExistence type="predicted"/>
<protein>
    <recommendedName>
        <fullName evidence="1">Brinker DNA-binding domain-containing protein</fullName>
    </recommendedName>
</protein>
<dbReference type="AlphaFoldDB" id="A0A837NCJ5"/>
<name>A0A837NCJ5_9GAMM</name>
<organism evidence="2 3">
    <name type="scientific">Idiomarina zobellii</name>
    <dbReference type="NCBI Taxonomy" id="86103"/>
    <lineage>
        <taxon>Bacteria</taxon>
        <taxon>Pseudomonadati</taxon>
        <taxon>Pseudomonadota</taxon>
        <taxon>Gammaproteobacteria</taxon>
        <taxon>Alteromonadales</taxon>
        <taxon>Idiomarinaceae</taxon>
        <taxon>Idiomarina</taxon>
    </lineage>
</organism>
<feature type="domain" description="Brinker DNA-binding" evidence="1">
    <location>
        <begin position="25"/>
        <end position="71"/>
    </location>
</feature>
<dbReference type="SUPFAM" id="SSF48295">
    <property type="entry name" value="TrpR-like"/>
    <property type="match status" value="1"/>
</dbReference>
<gene>
    <name evidence="2" type="ORF">AFK76_12770</name>
</gene>
<evidence type="ECO:0000313" key="3">
    <source>
        <dbReference type="Proteomes" id="UP000053030"/>
    </source>
</evidence>
<dbReference type="RefSeq" id="WP_053954653.1">
    <property type="nucleotide sequence ID" value="NZ_LHSG01000067.1"/>
</dbReference>
<comment type="caution">
    <text evidence="2">The sequence shown here is derived from an EMBL/GenBank/DDBJ whole genome shotgun (WGS) entry which is preliminary data.</text>
</comment>
<dbReference type="InterPro" id="IPR018586">
    <property type="entry name" value="Brinker_DNA-bd"/>
</dbReference>
<dbReference type="EMBL" id="LHSG01000067">
    <property type="protein sequence ID" value="KPD20254.1"/>
    <property type="molecule type" value="Genomic_DNA"/>
</dbReference>
<reference evidence="2 3" key="1">
    <citation type="submission" date="2015-08" db="EMBL/GenBank/DDBJ databases">
        <title>Genome sequencing and assembly of the deep-sea bacterium Idiomarina zobellii.</title>
        <authorList>
            <person name="Mithoefer S.D."/>
            <person name="Rheaume B.A."/>
            <person name="MacLea K.S."/>
        </authorList>
    </citation>
    <scope>NUCLEOTIDE SEQUENCE [LARGE SCALE GENOMIC DNA]</scope>
    <source>
        <strain evidence="2 3">KMM 231</strain>
    </source>
</reference>
<sequence length="74" mass="8562">MSSDQEEEELQLDEDEGISINRKRKRANDAVTKLEAVQWAQSKNSIKSAAKKFGVDRKLIRNWMKSEGEIRLQV</sequence>
<dbReference type="GO" id="GO:0043565">
    <property type="term" value="F:sequence-specific DNA binding"/>
    <property type="evidence" value="ECO:0007669"/>
    <property type="project" value="InterPro"/>
</dbReference>
<keyword evidence="3" id="KW-1185">Reference proteome</keyword>
<dbReference type="Proteomes" id="UP000053030">
    <property type="component" value="Unassembled WGS sequence"/>
</dbReference>
<dbReference type="InterPro" id="IPR010921">
    <property type="entry name" value="Trp_repressor/repl_initiator"/>
</dbReference>